<dbReference type="KEGG" id="aav:Aave_4606"/>
<dbReference type="AlphaFoldDB" id="A1TW05"/>
<evidence type="ECO:0000313" key="1">
    <source>
        <dbReference type="EMBL" id="ABM35143.1"/>
    </source>
</evidence>
<dbReference type="Proteomes" id="UP000002596">
    <property type="component" value="Chromosome"/>
</dbReference>
<proteinExistence type="predicted"/>
<dbReference type="HOGENOM" id="CLU_611968_0_0_4"/>
<evidence type="ECO:0000313" key="2">
    <source>
        <dbReference type="Proteomes" id="UP000002596"/>
    </source>
</evidence>
<dbReference type="Gene3D" id="3.10.490.10">
    <property type="entry name" value="Gamma-glutamyl cyclotransferase-like"/>
    <property type="match status" value="1"/>
</dbReference>
<dbReference type="eggNOG" id="COG3703">
    <property type="taxonomic scope" value="Bacteria"/>
</dbReference>
<protein>
    <recommendedName>
        <fullName evidence="3">Calcium transporter ChaC</fullName>
    </recommendedName>
</protein>
<name>A1TW05_PARC0</name>
<sequence length="480" mass="51068">MAAGARPALSDAAWERIAMLPPAQRQRLNAREREALAAAVQALRSHVEAEGLDFIPVFGHWSLRTDNYRELGKASQDEVQEGRDTVPARIGDYGMDFVASTEYRGRPQHPGAVASIAPSPGGQVPGTLLKLPFDRAEELLTVLLTREIGAEADLRAPPDAQGRPRSSLMYQPAVRPVTLQDGSTVHALLFETNPDGAKSLRHAFGDEAGLTPERLAFFIAGEGGFVRDGKHYGGPSADYWRAGMQRLEASGDAPDPLLAEAYRIATSSRSADGSLSLDAMVGAAVPRGTWHGHQGWLGRAEALLPAVYAQPGSPAALAAHQQHQRTLDTALASWLSGEGAGAVRADGGDLRAALARELPALLQAQGFDPAVYAASAAGEHGYGRHLLYSESDVRSGMQGLFSLQVVAFDTQQYPQALAHPEVCAVFVAPAPQGARTSDDPSPWPQGTAVAVFLHRDIDGVSGGLELPLQDPFAAQRPRLY</sequence>
<gene>
    <name evidence="1" type="ordered locus">Aave_4606</name>
</gene>
<evidence type="ECO:0008006" key="3">
    <source>
        <dbReference type="Google" id="ProtNLM"/>
    </source>
</evidence>
<accession>A1TW05</accession>
<reference evidence="1" key="1">
    <citation type="submission" date="2006-12" db="EMBL/GenBank/DDBJ databases">
        <title>Complete sequence of Acidovorax avenae subsp. citrulli AAC00-1.</title>
        <authorList>
            <consortium name="US DOE Joint Genome Institute"/>
            <person name="Copeland A."/>
            <person name="Lucas S."/>
            <person name="Lapidus A."/>
            <person name="Barry K."/>
            <person name="Detter J.C."/>
            <person name="Glavina del Rio T."/>
            <person name="Dalin E."/>
            <person name="Tice H."/>
            <person name="Pitluck S."/>
            <person name="Kiss H."/>
            <person name="Brettin T."/>
            <person name="Bruce D."/>
            <person name="Han C."/>
            <person name="Tapia R."/>
            <person name="Gilna P."/>
            <person name="Schmutz J."/>
            <person name="Larimer F."/>
            <person name="Land M."/>
            <person name="Hauser L."/>
            <person name="Kyrpides N."/>
            <person name="Kim E."/>
            <person name="Stahl D."/>
            <person name="Richardson P."/>
        </authorList>
    </citation>
    <scope>NUCLEOTIDE SEQUENCE</scope>
    <source>
        <strain evidence="1">AAC00-1</strain>
    </source>
</reference>
<dbReference type="EMBL" id="CP000512">
    <property type="protein sequence ID" value="ABM35143.1"/>
    <property type="molecule type" value="Genomic_DNA"/>
</dbReference>
<organism evidence="1 2">
    <name type="scientific">Paracidovorax citrulli (strain AAC00-1)</name>
    <name type="common">Acidovorax citrulli</name>
    <dbReference type="NCBI Taxonomy" id="397945"/>
    <lineage>
        <taxon>Bacteria</taxon>
        <taxon>Pseudomonadati</taxon>
        <taxon>Pseudomonadota</taxon>
        <taxon>Betaproteobacteria</taxon>
        <taxon>Burkholderiales</taxon>
        <taxon>Comamonadaceae</taxon>
        <taxon>Paracidovorax</taxon>
    </lineage>
</organism>